<dbReference type="SUPFAM" id="SSF58104">
    <property type="entry name" value="Methyl-accepting chemotaxis protein (MCP) signaling domain"/>
    <property type="match status" value="1"/>
</dbReference>
<dbReference type="Gene3D" id="1.10.8.500">
    <property type="entry name" value="HAMP domain in histidine kinase"/>
    <property type="match status" value="1"/>
</dbReference>
<dbReference type="GO" id="GO:0005886">
    <property type="term" value="C:plasma membrane"/>
    <property type="evidence" value="ECO:0007669"/>
    <property type="project" value="UniProtKB-SubCell"/>
</dbReference>
<feature type="transmembrane region" description="Helical" evidence="6">
    <location>
        <begin position="189"/>
        <end position="212"/>
    </location>
</feature>
<feature type="transmembrane region" description="Helical" evidence="6">
    <location>
        <begin position="12"/>
        <end position="33"/>
    </location>
</feature>
<keyword evidence="3 5" id="KW-0807">Transducer</keyword>
<feature type="domain" description="HAMP" evidence="9">
    <location>
        <begin position="214"/>
        <end position="267"/>
    </location>
</feature>
<dbReference type="EMBL" id="VITO01000006">
    <property type="protein sequence ID" value="TWB27607.1"/>
    <property type="molecule type" value="Genomic_DNA"/>
</dbReference>
<keyword evidence="6" id="KW-0812">Transmembrane</keyword>
<dbReference type="GO" id="GO:0006935">
    <property type="term" value="P:chemotaxis"/>
    <property type="evidence" value="ECO:0007669"/>
    <property type="project" value="InterPro"/>
</dbReference>
<dbReference type="Gene3D" id="1.10.287.950">
    <property type="entry name" value="Methyl-accepting chemotaxis protein"/>
    <property type="match status" value="1"/>
</dbReference>
<gene>
    <name evidence="10" type="ORF">FBZ88_10666</name>
</gene>
<dbReference type="InterPro" id="IPR004089">
    <property type="entry name" value="MCPsignal_dom"/>
</dbReference>
<dbReference type="GO" id="GO:0004888">
    <property type="term" value="F:transmembrane signaling receptor activity"/>
    <property type="evidence" value="ECO:0007669"/>
    <property type="project" value="InterPro"/>
</dbReference>
<dbReference type="PROSITE" id="PS50885">
    <property type="entry name" value="HAMP"/>
    <property type="match status" value="1"/>
</dbReference>
<evidence type="ECO:0000259" key="7">
    <source>
        <dbReference type="PROSITE" id="PS50111"/>
    </source>
</evidence>
<name>A0A560G133_9PROT</name>
<evidence type="ECO:0000259" key="8">
    <source>
        <dbReference type="PROSITE" id="PS50192"/>
    </source>
</evidence>
<evidence type="ECO:0000313" key="10">
    <source>
        <dbReference type="EMBL" id="TWB27607.1"/>
    </source>
</evidence>
<comment type="caution">
    <text evidence="10">The sequence shown here is derived from an EMBL/GenBank/DDBJ whole genome shotgun (WGS) entry which is preliminary data.</text>
</comment>
<dbReference type="Proteomes" id="UP000316545">
    <property type="component" value="Unassembled WGS sequence"/>
</dbReference>
<dbReference type="PANTHER" id="PTHR32089:SF112">
    <property type="entry name" value="LYSOZYME-LIKE PROTEIN-RELATED"/>
    <property type="match status" value="1"/>
</dbReference>
<evidence type="ECO:0000256" key="5">
    <source>
        <dbReference type="PROSITE-ProRule" id="PRU00284"/>
    </source>
</evidence>
<dbReference type="PRINTS" id="PR00260">
    <property type="entry name" value="CHEMTRNSDUCR"/>
</dbReference>
<organism evidence="10 11">
    <name type="scientific">Nitrospirillum amazonense</name>
    <dbReference type="NCBI Taxonomy" id="28077"/>
    <lineage>
        <taxon>Bacteria</taxon>
        <taxon>Pseudomonadati</taxon>
        <taxon>Pseudomonadota</taxon>
        <taxon>Alphaproteobacteria</taxon>
        <taxon>Rhodospirillales</taxon>
        <taxon>Azospirillaceae</taxon>
        <taxon>Nitrospirillum</taxon>
    </lineage>
</organism>
<dbReference type="PROSITE" id="PS50111">
    <property type="entry name" value="CHEMOTAXIS_TRANSDUC_2"/>
    <property type="match status" value="1"/>
</dbReference>
<keyword evidence="11" id="KW-1185">Reference proteome</keyword>
<accession>A0A560G133</accession>
<keyword evidence="6" id="KW-1133">Transmembrane helix</keyword>
<feature type="domain" description="T-SNARE coiled-coil homology" evidence="8">
    <location>
        <begin position="469"/>
        <end position="521"/>
    </location>
</feature>
<dbReference type="PROSITE" id="PS50192">
    <property type="entry name" value="T_SNARE"/>
    <property type="match status" value="1"/>
</dbReference>
<dbReference type="GO" id="GO:0007165">
    <property type="term" value="P:signal transduction"/>
    <property type="evidence" value="ECO:0007669"/>
    <property type="project" value="UniProtKB-KW"/>
</dbReference>
<evidence type="ECO:0000256" key="2">
    <source>
        <dbReference type="ARBA" id="ARBA00022519"/>
    </source>
</evidence>
<dbReference type="Pfam" id="PF00015">
    <property type="entry name" value="MCPsignal"/>
    <property type="match status" value="1"/>
</dbReference>
<evidence type="ECO:0000259" key="9">
    <source>
        <dbReference type="PROSITE" id="PS50885"/>
    </source>
</evidence>
<comment type="similarity">
    <text evidence="4">Belongs to the methyl-accepting chemotaxis (MCP) protein family.</text>
</comment>
<reference evidence="10 11" key="1">
    <citation type="submission" date="2019-06" db="EMBL/GenBank/DDBJ databases">
        <title>Genomic Encyclopedia of Type Strains, Phase IV (KMG-V): Genome sequencing to study the core and pangenomes of soil and plant-associated prokaryotes.</title>
        <authorList>
            <person name="Whitman W."/>
        </authorList>
    </citation>
    <scope>NUCLEOTIDE SEQUENCE [LARGE SCALE GENOMIC DNA]</scope>
    <source>
        <strain evidence="10 11">BR 11865</strain>
    </source>
</reference>
<dbReference type="AlphaFoldDB" id="A0A560G133"/>
<keyword evidence="6" id="KW-0472">Membrane</keyword>
<evidence type="ECO:0000313" key="11">
    <source>
        <dbReference type="Proteomes" id="UP000316545"/>
    </source>
</evidence>
<protein>
    <submittedName>
        <fullName evidence="10">Methyl-accepting chemotaxis protein</fullName>
    </submittedName>
</protein>
<dbReference type="RefSeq" id="WP_145616739.1">
    <property type="nucleotide sequence ID" value="NZ_VITO01000006.1"/>
</dbReference>
<dbReference type="InterPro" id="IPR000727">
    <property type="entry name" value="T_SNARE_dom"/>
</dbReference>
<keyword evidence="2" id="KW-0997">Cell inner membrane</keyword>
<feature type="domain" description="Methyl-accepting transducer" evidence="7">
    <location>
        <begin position="300"/>
        <end position="536"/>
    </location>
</feature>
<evidence type="ECO:0000256" key="4">
    <source>
        <dbReference type="ARBA" id="ARBA00029447"/>
    </source>
</evidence>
<evidence type="ECO:0000256" key="1">
    <source>
        <dbReference type="ARBA" id="ARBA00004429"/>
    </source>
</evidence>
<dbReference type="SMART" id="SM00283">
    <property type="entry name" value="MA"/>
    <property type="match status" value="1"/>
</dbReference>
<dbReference type="InterPro" id="IPR003660">
    <property type="entry name" value="HAMP_dom"/>
</dbReference>
<evidence type="ECO:0000256" key="3">
    <source>
        <dbReference type="ARBA" id="ARBA00023224"/>
    </source>
</evidence>
<sequence>MLENTKIITKILFVIAIMSLSAFAIGIAGYTGLSKLATATHRLEVMDTNLNQAAQMGASIILLNRSEFRMAADPRETDEVFRTTNKRSDEFINTLRNLQKLAEDKYQPALIDIKTTFDDYKKQYDSTVSVSRKHADLKNDAARQEILDEVMRSRAVATTLSDKIKALQEELDKDGTAVAQQAQTLARDLTWMIAIVAIAGIVIGVAIGILIARRGLTIPIDRIVHNLQDLAQGRLDIDIYGTARGDEVGDIAKTALVFRDNARETERLRAEQQKEQAARIARAAALEGLTRTFDTQAADVIGAVASAATEMQATASSLSSSAEQTTRQSAAVAAAAVEASSNVQTVASAAEELASSTQEIGRQVAQSAAVAGDAVRQATQTGVIVAGLEQTTQKIGEIVSLITNIAAQTNLLALNATIEAARAGEAGKGFAVVASEVKSLANQTSKATDEISTQIASVQEATRGAVAAIGAISGTIENINNIATAIASAVEEQGAATQEIARNVQQAATGTDSVTQNIQGVSTAAEATGHAAHDVLMAATSMAREAEKMRGLVETFLVEARAA</sequence>
<dbReference type="PANTHER" id="PTHR32089">
    <property type="entry name" value="METHYL-ACCEPTING CHEMOTAXIS PROTEIN MCPB"/>
    <property type="match status" value="1"/>
</dbReference>
<keyword evidence="2" id="KW-1003">Cell membrane</keyword>
<evidence type="ECO:0000256" key="6">
    <source>
        <dbReference type="SAM" id="Phobius"/>
    </source>
</evidence>
<proteinExistence type="inferred from homology"/>
<dbReference type="InterPro" id="IPR004090">
    <property type="entry name" value="Chemotax_Me-accpt_rcpt"/>
</dbReference>
<comment type="subcellular location">
    <subcellularLocation>
        <location evidence="1">Cell inner membrane</location>
        <topology evidence="1">Multi-pass membrane protein</topology>
    </subcellularLocation>
</comment>